<dbReference type="KEGG" id="dhy:DESAM_23003"/>
<sequence length="38" mass="4105">MRRFGKGAAGSTSVLKVNIKNFSHRQNCSAALCLSCTF</sequence>
<proteinExistence type="predicted"/>
<evidence type="ECO:0000313" key="1">
    <source>
        <dbReference type="EMBL" id="CCO25270.1"/>
    </source>
</evidence>
<dbReference type="STRING" id="1121451.DESAM_23003"/>
<dbReference type="AlphaFoldDB" id="L0RGC9"/>
<accession>L0RGC9</accession>
<organism evidence="1 2">
    <name type="scientific">Maridesulfovibrio hydrothermalis AM13 = DSM 14728</name>
    <dbReference type="NCBI Taxonomy" id="1121451"/>
    <lineage>
        <taxon>Bacteria</taxon>
        <taxon>Pseudomonadati</taxon>
        <taxon>Thermodesulfobacteriota</taxon>
        <taxon>Desulfovibrionia</taxon>
        <taxon>Desulfovibrionales</taxon>
        <taxon>Desulfovibrionaceae</taxon>
        <taxon>Maridesulfovibrio</taxon>
    </lineage>
</organism>
<dbReference type="EMBL" id="FO203522">
    <property type="protein sequence ID" value="CCO25270.1"/>
    <property type="molecule type" value="Genomic_DNA"/>
</dbReference>
<protein>
    <submittedName>
        <fullName evidence="1">Uncharacterized protein</fullName>
    </submittedName>
</protein>
<dbReference type="HOGENOM" id="CLU_3327198_0_0_7"/>
<keyword evidence="2" id="KW-1185">Reference proteome</keyword>
<name>L0RGC9_9BACT</name>
<dbReference type="Proteomes" id="UP000010808">
    <property type="component" value="Chromosome"/>
</dbReference>
<reference evidence="1 2" key="1">
    <citation type="submission" date="2012-10" db="EMBL/GenBank/DDBJ databases">
        <authorList>
            <person name="Genoscope - CEA"/>
        </authorList>
    </citation>
    <scope>NUCLEOTIDE SEQUENCE [LARGE SCALE GENOMIC DNA]</scope>
    <source>
        <strain evidence="2">AM13 / DSM 14728</strain>
    </source>
</reference>
<evidence type="ECO:0000313" key="2">
    <source>
        <dbReference type="Proteomes" id="UP000010808"/>
    </source>
</evidence>
<gene>
    <name evidence="1" type="ORF">DESAM_23003</name>
</gene>